<organism evidence="2 3">
    <name type="scientific">Aureobasidium mustum</name>
    <dbReference type="NCBI Taxonomy" id="2773714"/>
    <lineage>
        <taxon>Eukaryota</taxon>
        <taxon>Fungi</taxon>
        <taxon>Dikarya</taxon>
        <taxon>Ascomycota</taxon>
        <taxon>Pezizomycotina</taxon>
        <taxon>Dothideomycetes</taxon>
        <taxon>Dothideomycetidae</taxon>
        <taxon>Dothideales</taxon>
        <taxon>Saccotheciaceae</taxon>
        <taxon>Aureobasidium</taxon>
    </lineage>
</organism>
<dbReference type="AlphaFoldDB" id="A0A9N8K4T9"/>
<protein>
    <submittedName>
        <fullName evidence="2">Uncharacterized protein</fullName>
    </submittedName>
</protein>
<evidence type="ECO:0000256" key="1">
    <source>
        <dbReference type="SAM" id="MobiDB-lite"/>
    </source>
</evidence>
<proteinExistence type="predicted"/>
<accession>A0A9N8K4T9</accession>
<evidence type="ECO:0000313" key="3">
    <source>
        <dbReference type="Proteomes" id="UP000714618"/>
    </source>
</evidence>
<evidence type="ECO:0000313" key="2">
    <source>
        <dbReference type="EMBL" id="CAD0098882.1"/>
    </source>
</evidence>
<name>A0A9N8K4T9_9PEZI</name>
<dbReference type="EMBL" id="CAIJEO010000009">
    <property type="protein sequence ID" value="CAD0098882.1"/>
    <property type="molecule type" value="Genomic_DNA"/>
</dbReference>
<feature type="region of interest" description="Disordered" evidence="1">
    <location>
        <begin position="112"/>
        <end position="141"/>
    </location>
</feature>
<comment type="caution">
    <text evidence="2">The sequence shown here is derived from an EMBL/GenBank/DDBJ whole genome shotgun (WGS) entry which is preliminary data.</text>
</comment>
<gene>
    <name evidence="2" type="ORF">AWRI4233_LOCUS7706</name>
</gene>
<dbReference type="OrthoDB" id="5226159at2759"/>
<dbReference type="Proteomes" id="UP000714618">
    <property type="component" value="Unassembled WGS sequence"/>
</dbReference>
<keyword evidence="3" id="KW-1185">Reference proteome</keyword>
<reference evidence="2" key="1">
    <citation type="submission" date="2020-06" db="EMBL/GenBank/DDBJ databases">
        <authorList>
            <person name="Onetto C."/>
        </authorList>
    </citation>
    <scope>NUCLEOTIDE SEQUENCE</scope>
</reference>
<sequence>MTTIWSKIRAFLCCGEEEDDRPMNIGAPTNFQKLEVQLPGLSEHDRPIPTTYPLDSGEAQHAAGVDRTKVHTRALSNTIKSVTTTAISTVGAKGSGYSALANESSSILQPLNSELDGTSNEMKHLLPRSTGGRGTTSSNETVIAGCEEEDEGTKTVVGTK</sequence>